<dbReference type="InterPro" id="IPR051500">
    <property type="entry name" value="cTAGE_MIA/OTOR"/>
</dbReference>
<evidence type="ECO:0008006" key="7">
    <source>
        <dbReference type="Google" id="ProtNLM"/>
    </source>
</evidence>
<evidence type="ECO:0000256" key="4">
    <source>
        <dbReference type="SAM" id="SignalP"/>
    </source>
</evidence>
<dbReference type="GO" id="GO:0070971">
    <property type="term" value="C:endoplasmic reticulum exit site"/>
    <property type="evidence" value="ECO:0007669"/>
    <property type="project" value="TreeGrafter"/>
</dbReference>
<organism evidence="6">
    <name type="scientific">Harpegnathos saltator</name>
    <name type="common">Jerdon's jumping ant</name>
    <dbReference type="NCBI Taxonomy" id="610380"/>
    <lineage>
        <taxon>Eukaryota</taxon>
        <taxon>Metazoa</taxon>
        <taxon>Ecdysozoa</taxon>
        <taxon>Arthropoda</taxon>
        <taxon>Hexapoda</taxon>
        <taxon>Insecta</taxon>
        <taxon>Pterygota</taxon>
        <taxon>Neoptera</taxon>
        <taxon>Endopterygota</taxon>
        <taxon>Hymenoptera</taxon>
        <taxon>Apocrita</taxon>
        <taxon>Aculeata</taxon>
        <taxon>Formicoidea</taxon>
        <taxon>Formicidae</taxon>
        <taxon>Ponerinae</taxon>
        <taxon>Ponerini</taxon>
        <taxon>Harpegnathos</taxon>
    </lineage>
</organism>
<feature type="compositionally biased region" description="Basic residues" evidence="3">
    <location>
        <begin position="1400"/>
        <end position="1410"/>
    </location>
</feature>
<dbReference type="OrthoDB" id="6627676at2759"/>
<proteinExistence type="predicted"/>
<dbReference type="GO" id="GO:0006888">
    <property type="term" value="P:endoplasmic reticulum to Golgi vesicle-mediated transport"/>
    <property type="evidence" value="ECO:0007669"/>
    <property type="project" value="TreeGrafter"/>
</dbReference>
<feature type="coiled-coil region" evidence="2">
    <location>
        <begin position="1045"/>
        <end position="1107"/>
    </location>
</feature>
<feature type="coiled-coil region" evidence="2">
    <location>
        <begin position="1136"/>
        <end position="1216"/>
    </location>
</feature>
<feature type="region of interest" description="Disordered" evidence="3">
    <location>
        <begin position="151"/>
        <end position="186"/>
    </location>
</feature>
<reference evidence="5 6" key="1">
    <citation type="journal article" date="2010" name="Science">
        <title>Genomic comparison of the ants Camponotus floridanus and Harpegnathos saltator.</title>
        <authorList>
            <person name="Bonasio R."/>
            <person name="Zhang G."/>
            <person name="Ye C."/>
            <person name="Mutti N.S."/>
            <person name="Fang X."/>
            <person name="Qin N."/>
            <person name="Donahue G."/>
            <person name="Yang P."/>
            <person name="Li Q."/>
            <person name="Li C."/>
            <person name="Zhang P."/>
            <person name="Huang Z."/>
            <person name="Berger S.L."/>
            <person name="Reinberg D."/>
            <person name="Wang J."/>
            <person name="Liebig J."/>
        </authorList>
    </citation>
    <scope>NUCLEOTIDE SEQUENCE [LARGE SCALE GENOMIC DNA]</scope>
    <source>
        <strain evidence="5 6">R22 G/1</strain>
    </source>
</reference>
<evidence type="ECO:0000313" key="6">
    <source>
        <dbReference type="Proteomes" id="UP000008237"/>
    </source>
</evidence>
<dbReference type="InParanoid" id="E2BHT0"/>
<dbReference type="Gene3D" id="2.30.30.40">
    <property type="entry name" value="SH3 Domains"/>
    <property type="match status" value="1"/>
</dbReference>
<feature type="coiled-coil region" evidence="2">
    <location>
        <begin position="920"/>
        <end position="1014"/>
    </location>
</feature>
<dbReference type="PANTHER" id="PTHR23158">
    <property type="entry name" value="MELANOMA INHIBITORY ACTIVITY-RELATED"/>
    <property type="match status" value="1"/>
</dbReference>
<feature type="chain" id="PRO_5003157313" description="Transport and Golgi organization protein 1" evidence="4">
    <location>
        <begin position="28"/>
        <end position="1410"/>
    </location>
</feature>
<keyword evidence="1 2" id="KW-0175">Coiled coil</keyword>
<feature type="compositionally biased region" description="Basic and acidic residues" evidence="3">
    <location>
        <begin position="158"/>
        <end position="183"/>
    </location>
</feature>
<keyword evidence="4" id="KW-0732">Signal</keyword>
<feature type="region of interest" description="Disordered" evidence="3">
    <location>
        <begin position="640"/>
        <end position="663"/>
    </location>
</feature>
<dbReference type="EMBL" id="GL448324">
    <property type="protein sequence ID" value="EFN84763.1"/>
    <property type="molecule type" value="Genomic_DNA"/>
</dbReference>
<dbReference type="PROSITE" id="PS51257">
    <property type="entry name" value="PROKAR_LIPOPROTEIN"/>
    <property type="match status" value="1"/>
</dbReference>
<feature type="compositionally biased region" description="Pro residues" evidence="3">
    <location>
        <begin position="1295"/>
        <end position="1318"/>
    </location>
</feature>
<dbReference type="FunCoup" id="E2BHT0">
    <property type="interactions" value="307"/>
</dbReference>
<accession>E2BHT0</accession>
<dbReference type="OMA" id="NRYDNAG"/>
<keyword evidence="6" id="KW-1185">Reference proteome</keyword>
<feature type="coiled-coil region" evidence="2">
    <location>
        <begin position="819"/>
        <end position="895"/>
    </location>
</feature>
<evidence type="ECO:0000313" key="5">
    <source>
        <dbReference type="EMBL" id="EFN84763.1"/>
    </source>
</evidence>
<dbReference type="GO" id="GO:0005789">
    <property type="term" value="C:endoplasmic reticulum membrane"/>
    <property type="evidence" value="ECO:0007669"/>
    <property type="project" value="TreeGrafter"/>
</dbReference>
<dbReference type="STRING" id="610380.E2BHT0"/>
<feature type="compositionally biased region" description="Basic and acidic residues" evidence="3">
    <location>
        <begin position="328"/>
        <end position="352"/>
    </location>
</feature>
<feature type="compositionally biased region" description="Basic and acidic residues" evidence="3">
    <location>
        <begin position="263"/>
        <end position="290"/>
    </location>
</feature>
<feature type="compositionally biased region" description="Pro residues" evidence="3">
    <location>
        <begin position="1327"/>
        <end position="1337"/>
    </location>
</feature>
<dbReference type="PANTHER" id="PTHR23158:SF33">
    <property type="entry name" value="TRANSPORT AND GOLGI ORGANIZATION PROTEIN 1"/>
    <property type="match status" value="1"/>
</dbReference>
<feature type="region of interest" description="Disordered" evidence="3">
    <location>
        <begin position="1288"/>
        <end position="1410"/>
    </location>
</feature>
<dbReference type="GO" id="GO:0035459">
    <property type="term" value="P:vesicle cargo loading"/>
    <property type="evidence" value="ECO:0007669"/>
    <property type="project" value="TreeGrafter"/>
</dbReference>
<feature type="signal peptide" evidence="4">
    <location>
        <begin position="1"/>
        <end position="27"/>
    </location>
</feature>
<sequence>MTKISPLTNTLFILVAIVSCLISQSLAALSDKQLCYDPNCSEVISLAKTILAYRANDREVMSFGINEDVKVFSKGAGKRIDLWGVEIKGKRGFAPKTFLNEYKVLQRILLHEVPVYKFTDETKDKVLTKAEKVHKIHPLLKDKLPRDINETLSPSAKSLDKSVQEKNVESKRLESTEEIHSSVEDNLSYSDNSEALSAQSLDKTVAEFEAINVDSISPSYEVIDGTTFYFESKPSVQQKSTEAMHATVLPNEQVSLPPTNLKTDSDNNDDKTVSMNKKEKQHDITDAKSQPEEIKLSVDISEEINTKTLLGNSEVISPVVDTVGEDDTLSHDVSGKSKDQLSKDLERSSEGKLMDNSAEKIAEYKKEELTETIEDEGIFASFARKFNILSDSLETATTEGTTTSPNANDVSTSEVIIESKTIVEENIPATEASLDVDSGITSKRDIEIQQKVIDESIRGTRISDEKVKLEEETIAVRLEDTASRDVPLSNNFVREDAYKSAEKLSIASSVLADNSPTFNEADVNSHAENVKMQETSEEEKVIENIETEEVIASLGEGSTVSPEVQETTVSITAQSNDDIEQTSPESAKASLEVTKKDVHGDTVAQVGEVTAVNETSETMYDASSGNVPVESDEFSNGIESSVVGPKQSADSSQKNMISEKKWTPDEYLGNRNLASNKDFEHKNVENQIHSFAKGDDKTLLEHGNHISSKDKILPKVEDITRNSEQTHESESTSTLHGIEDNVCSLDHECATEDIIEDTAESLEKAESEEDYMFDAITIDHNYWKTLIYLMVTALTTLVFTLGYYYIENIRRDGQLIAKINKLEKELLVSTKECEVLNENLKSTKEKLRCIEDESFGSNEMVVSLKADLEAAQNTKAELEDQVVMLEKDLESATEAGLELERMLREFLSSNNEVNPLAQSVEGLQARLDAQQIANESLTNALNLKSQEIETLSADLATAKKKCEEYEVELSRVQHELDIQRNFKNNIEETLTDKIHSLEMQVNELSTEKSALYKELRGKEIEVNELVEVINQINSNSLDLEKLYEVSRVKTEAAQLREERNELKMRLSDVEGAHQLLEEHMKLVKEEIAGLSEQCKMAEKEKKDAETRLEVLSKFFKEKEAERQKEEAIWLQKQGEVVSTVERIHTMQNEIQNYKQQTEMLKREIVDQEREYKNQISALETKSHEQWVIARQNERRMEEMRAEAGQLRNRLTLVEKNLNDSDSETKLHRLEANGETATSPLFIGAESSSSPIMFSSGVPPPPPPSYLHCFPAHLPPVLPLASGYVRTSQYDSLSQRPPPLGGRLSSPPPPMPPIHPPAPGGRYENASSPPPPMSPHLLPPFNRHRSPPPPPPFGGDHIPPPPPPGSIVPPPIGTAHAWAEESSPFLRGSGFHPHQREQRTRNHKGLWKPLL</sequence>
<feature type="region of interest" description="Disordered" evidence="3">
    <location>
        <begin position="326"/>
        <end position="352"/>
    </location>
</feature>
<evidence type="ECO:0000256" key="2">
    <source>
        <dbReference type="SAM" id="Coils"/>
    </source>
</evidence>
<name>E2BHT0_HARSA</name>
<protein>
    <recommendedName>
        <fullName evidence="7">Transport and Golgi organization protein 1</fullName>
    </recommendedName>
</protein>
<dbReference type="GO" id="GO:0009306">
    <property type="term" value="P:protein secretion"/>
    <property type="evidence" value="ECO:0007669"/>
    <property type="project" value="TreeGrafter"/>
</dbReference>
<dbReference type="Proteomes" id="UP000008237">
    <property type="component" value="Unassembled WGS sequence"/>
</dbReference>
<feature type="region of interest" description="Disordered" evidence="3">
    <location>
        <begin position="254"/>
        <end position="290"/>
    </location>
</feature>
<evidence type="ECO:0000256" key="1">
    <source>
        <dbReference type="ARBA" id="ARBA00023054"/>
    </source>
</evidence>
<feature type="compositionally biased region" description="Pro residues" evidence="3">
    <location>
        <begin position="1346"/>
        <end position="1371"/>
    </location>
</feature>
<evidence type="ECO:0000256" key="3">
    <source>
        <dbReference type="SAM" id="MobiDB-lite"/>
    </source>
</evidence>
<gene>
    <name evidence="5" type="ORF">EAI_05876</name>
</gene>